<dbReference type="Proteomes" id="UP000494115">
    <property type="component" value="Unassembled WGS sequence"/>
</dbReference>
<gene>
    <name evidence="2" type="ORF">LMG28138_03019</name>
</gene>
<dbReference type="InterPro" id="IPR058163">
    <property type="entry name" value="LysR-type_TF_proteobact-type"/>
</dbReference>
<accession>A0A6S7BMU6</accession>
<evidence type="ECO:0000313" key="2">
    <source>
        <dbReference type="EMBL" id="CAB3790593.1"/>
    </source>
</evidence>
<dbReference type="AlphaFoldDB" id="A0A6S7BMU6"/>
<proteinExistence type="inferred from homology"/>
<sequence length="143" mass="15288">MTLTEAGQSVYEAGLRIIEDFSELESSVGRGQASPSGLIRISVAPVFGRLYIVPHPPGLIARYPHLSVDLSATERTVNLWLFAQEIASGAVITVLSDFAPAPLPIHAVHPSGRQLPNKTRVFIDFVLETLAADQGPAFVSIGV</sequence>
<organism evidence="2 3">
    <name type="scientific">Pararobbsia alpina</name>
    <dbReference type="NCBI Taxonomy" id="621374"/>
    <lineage>
        <taxon>Bacteria</taxon>
        <taxon>Pseudomonadati</taxon>
        <taxon>Pseudomonadota</taxon>
        <taxon>Betaproteobacteria</taxon>
        <taxon>Burkholderiales</taxon>
        <taxon>Burkholderiaceae</taxon>
        <taxon>Pararobbsia</taxon>
    </lineage>
</organism>
<dbReference type="PANTHER" id="PTHR30537">
    <property type="entry name" value="HTH-TYPE TRANSCRIPTIONAL REGULATOR"/>
    <property type="match status" value="1"/>
</dbReference>
<keyword evidence="3" id="KW-1185">Reference proteome</keyword>
<dbReference type="Gene3D" id="3.40.190.290">
    <property type="match status" value="2"/>
</dbReference>
<dbReference type="EMBL" id="CADIKM010000012">
    <property type="protein sequence ID" value="CAB3790593.1"/>
    <property type="molecule type" value="Genomic_DNA"/>
</dbReference>
<evidence type="ECO:0000256" key="1">
    <source>
        <dbReference type="ARBA" id="ARBA00009437"/>
    </source>
</evidence>
<protein>
    <recommendedName>
        <fullName evidence="4">LysR substrate-binding domain-containing protein</fullName>
    </recommendedName>
</protein>
<evidence type="ECO:0000313" key="3">
    <source>
        <dbReference type="Proteomes" id="UP000494115"/>
    </source>
</evidence>
<dbReference type="RefSeq" id="WP_246257446.1">
    <property type="nucleotide sequence ID" value="NZ_CADIKM010000012.1"/>
</dbReference>
<dbReference type="PANTHER" id="PTHR30537:SF5">
    <property type="entry name" value="HTH-TYPE TRANSCRIPTIONAL ACTIVATOR TTDR-RELATED"/>
    <property type="match status" value="1"/>
</dbReference>
<evidence type="ECO:0008006" key="4">
    <source>
        <dbReference type="Google" id="ProtNLM"/>
    </source>
</evidence>
<reference evidence="2 3" key="1">
    <citation type="submission" date="2020-04" db="EMBL/GenBank/DDBJ databases">
        <authorList>
            <person name="De Canck E."/>
        </authorList>
    </citation>
    <scope>NUCLEOTIDE SEQUENCE [LARGE SCALE GENOMIC DNA]</scope>
    <source>
        <strain evidence="2 3">LMG 28138</strain>
    </source>
</reference>
<dbReference type="SUPFAM" id="SSF53850">
    <property type="entry name" value="Periplasmic binding protein-like II"/>
    <property type="match status" value="1"/>
</dbReference>
<comment type="similarity">
    <text evidence="1">Belongs to the LysR transcriptional regulatory family.</text>
</comment>
<name>A0A6S7BMU6_9BURK</name>